<organism evidence="2 3">
    <name type="scientific">Burkholderia cenocepacia</name>
    <dbReference type="NCBI Taxonomy" id="95486"/>
    <lineage>
        <taxon>Bacteria</taxon>
        <taxon>Pseudomonadati</taxon>
        <taxon>Pseudomonadota</taxon>
        <taxon>Betaproteobacteria</taxon>
        <taxon>Burkholderiales</taxon>
        <taxon>Burkholderiaceae</taxon>
        <taxon>Burkholderia</taxon>
        <taxon>Burkholderia cepacia complex</taxon>
    </lineage>
</organism>
<accession>A0A6J5JIV6</accession>
<dbReference type="RefSeq" id="WP_089424952.1">
    <property type="nucleotide sequence ID" value="NZ_CABWIK020000033.1"/>
</dbReference>
<gene>
    <name evidence="2" type="ORF">BCO9919_04777</name>
</gene>
<name>A0A6J5JIV6_9BURK</name>
<dbReference type="AlphaFoldDB" id="A0A6J5JIV6"/>
<keyword evidence="1" id="KW-1133">Transmembrane helix</keyword>
<evidence type="ECO:0000313" key="3">
    <source>
        <dbReference type="Proteomes" id="UP000494322"/>
    </source>
</evidence>
<protein>
    <submittedName>
        <fullName evidence="2">Membrane protein</fullName>
    </submittedName>
</protein>
<evidence type="ECO:0000256" key="1">
    <source>
        <dbReference type="SAM" id="Phobius"/>
    </source>
</evidence>
<keyword evidence="1" id="KW-0812">Transmembrane</keyword>
<reference evidence="2 3" key="1">
    <citation type="submission" date="2020-04" db="EMBL/GenBank/DDBJ databases">
        <authorList>
            <person name="Depoorter E."/>
        </authorList>
    </citation>
    <scope>NUCLEOTIDE SEQUENCE [LARGE SCALE GENOMIC DNA]</scope>
    <source>
        <strain evidence="2 3">BCC0132</strain>
    </source>
</reference>
<dbReference type="Proteomes" id="UP000494322">
    <property type="component" value="Unassembled WGS sequence"/>
</dbReference>
<keyword evidence="1" id="KW-0472">Membrane</keyword>
<feature type="transmembrane region" description="Helical" evidence="1">
    <location>
        <begin position="65"/>
        <end position="86"/>
    </location>
</feature>
<dbReference type="EMBL" id="CABWIK020000033">
    <property type="protein sequence ID" value="CAB3971388.1"/>
    <property type="molecule type" value="Genomic_DNA"/>
</dbReference>
<sequence length="89" mass="9537">MHTLWTIVAGVLLLAVFLLFGQLWGTHAASLAFAAQAFVPVWLVVSLANLWVGVHRAGYGVREELPILAIVFGVPAVVAVAATLLFQRT</sequence>
<evidence type="ECO:0000313" key="2">
    <source>
        <dbReference type="EMBL" id="CAB3971388.1"/>
    </source>
</evidence>
<proteinExistence type="predicted"/>